<accession>A0A2T1GIP7</accession>
<dbReference type="Proteomes" id="UP000238937">
    <property type="component" value="Unassembled WGS sequence"/>
</dbReference>
<dbReference type="RefSeq" id="WP_106302344.1">
    <property type="nucleotide sequence ID" value="NZ_PVWO01000068.1"/>
</dbReference>
<feature type="coiled-coil region" evidence="1">
    <location>
        <begin position="4"/>
        <end position="68"/>
    </location>
</feature>
<reference evidence="2 3" key="1">
    <citation type="submission" date="2018-03" db="EMBL/GenBank/DDBJ databases">
        <title>The ancient ancestry and fast evolution of plastids.</title>
        <authorList>
            <person name="Moore K.R."/>
            <person name="Magnabosco C."/>
            <person name="Momper L."/>
            <person name="Gold D.A."/>
            <person name="Bosak T."/>
            <person name="Fournier G.P."/>
        </authorList>
    </citation>
    <scope>NUCLEOTIDE SEQUENCE [LARGE SCALE GENOMIC DNA]</scope>
    <source>
        <strain evidence="2 3">CCALA 037</strain>
    </source>
</reference>
<sequence>MDDCAALEKTLAMAQRVLADLKTKAAGFTSLTTPSNLSIELEDKQEEVDQLKARLSAAQSAKKETQQLAQAETSRPSLMRSRVLEKHYIERDEAKKLLKSFEVALAQPHEQALLSR</sequence>
<name>A0A2T1GIP7_9CYAN</name>
<evidence type="ECO:0000313" key="3">
    <source>
        <dbReference type="Proteomes" id="UP000238937"/>
    </source>
</evidence>
<evidence type="ECO:0000256" key="1">
    <source>
        <dbReference type="SAM" id="Coils"/>
    </source>
</evidence>
<keyword evidence="1" id="KW-0175">Coiled coil</keyword>
<proteinExistence type="predicted"/>
<gene>
    <name evidence="2" type="ORF">C7B77_07615</name>
</gene>
<organism evidence="2 3">
    <name type="scientific">Chamaesiphon polymorphus CCALA 037</name>
    <dbReference type="NCBI Taxonomy" id="2107692"/>
    <lineage>
        <taxon>Bacteria</taxon>
        <taxon>Bacillati</taxon>
        <taxon>Cyanobacteriota</taxon>
        <taxon>Cyanophyceae</taxon>
        <taxon>Gomontiellales</taxon>
        <taxon>Chamaesiphonaceae</taxon>
        <taxon>Chamaesiphon</taxon>
    </lineage>
</organism>
<protein>
    <submittedName>
        <fullName evidence="2">Uncharacterized protein</fullName>
    </submittedName>
</protein>
<dbReference type="EMBL" id="PVWO01000068">
    <property type="protein sequence ID" value="PSB57639.1"/>
    <property type="molecule type" value="Genomic_DNA"/>
</dbReference>
<dbReference type="AlphaFoldDB" id="A0A2T1GIP7"/>
<keyword evidence="3" id="KW-1185">Reference proteome</keyword>
<comment type="caution">
    <text evidence="2">The sequence shown here is derived from an EMBL/GenBank/DDBJ whole genome shotgun (WGS) entry which is preliminary data.</text>
</comment>
<evidence type="ECO:0000313" key="2">
    <source>
        <dbReference type="EMBL" id="PSB57639.1"/>
    </source>
</evidence>